<dbReference type="EMBL" id="PITK01001570">
    <property type="protein sequence ID" value="TBU10749.1"/>
    <property type="molecule type" value="Genomic_DNA"/>
</dbReference>
<feature type="domain" description="Reverse transcriptase" evidence="2">
    <location>
        <begin position="366"/>
        <end position="623"/>
    </location>
</feature>
<dbReference type="Proteomes" id="UP000292282">
    <property type="component" value="Unassembled WGS sequence"/>
</dbReference>
<organism evidence="3 4">
    <name type="scientific">Hamiltosporidium tvaerminnensis</name>
    <dbReference type="NCBI Taxonomy" id="1176355"/>
    <lineage>
        <taxon>Eukaryota</taxon>
        <taxon>Fungi</taxon>
        <taxon>Fungi incertae sedis</taxon>
        <taxon>Microsporidia</taxon>
        <taxon>Dubosqiidae</taxon>
        <taxon>Hamiltosporidium</taxon>
    </lineage>
</organism>
<dbReference type="PROSITE" id="PS50878">
    <property type="entry name" value="RT_POL"/>
    <property type="match status" value="1"/>
</dbReference>
<dbReference type="CDD" id="cd01650">
    <property type="entry name" value="RT_nLTR_like"/>
    <property type="match status" value="1"/>
</dbReference>
<protein>
    <submittedName>
        <fullName evidence="3">Reverse transcriptase</fullName>
    </submittedName>
</protein>
<accession>A0A4Q9LQI4</accession>
<dbReference type="PANTHER" id="PTHR35450:SF2">
    <property type="entry name" value="REVERSE TRANSCRIPTASE DOMAIN-CONTAINING PROTEIN"/>
    <property type="match status" value="1"/>
</dbReference>
<evidence type="ECO:0000313" key="4">
    <source>
        <dbReference type="Proteomes" id="UP000292282"/>
    </source>
</evidence>
<feature type="compositionally biased region" description="Polar residues" evidence="1">
    <location>
        <begin position="1068"/>
        <end position="1079"/>
    </location>
</feature>
<keyword evidence="4" id="KW-1185">Reference proteome</keyword>
<feature type="region of interest" description="Disordered" evidence="1">
    <location>
        <begin position="1047"/>
        <end position="1093"/>
    </location>
</feature>
<dbReference type="VEuPathDB" id="MicrosporidiaDB:CWI38_1570p0010"/>
<proteinExistence type="predicted"/>
<evidence type="ECO:0000256" key="1">
    <source>
        <dbReference type="SAM" id="MobiDB-lite"/>
    </source>
</evidence>
<sequence length="1109" mass="127418">MGRKKNVSSEISKNTKIKAANDAYEVKKCDSGIQKPKHALTCKIVLDTLPSPNTPLPSSVEVSSCEPSYDMTNPCTLAIPEGNRLMALRTIFYSLHRYYNEKFGCTETLEVLKKLAQSEMGKEVKSEENGERRRIATCLADTCTLTDTTEYINLKDKFLSKIKEISMNEIGKVVSITEATYIMQAAQICYDEATRKEKPRSAWKENIESKISKLVLSKDLLEKARKQEKLSISETKSPLVKKNESLNVYEKKITMYESRKQFRKENRMFELFRGLFYRGLSERVESEYVFLVYNVEQNDDTVTYDDYLIPFVSDNHPTTFPSLDEFVNIINWLPNWKAAGIDGIYNFFIKKLTTLHKYIYDIVEVICLKGTTQADWFYCGLTYLIPKGIPRRGSDYRPITCMSNLYKLTTKCVTKVVQIEVERRGLLAENQLGAVRGVQGAKEQALLNIALNKENGNNLKATVIDVKKAYDSIDHAYLTQFIENHNLSDLIMKFIKVIISKWKIDISVGPEKIMSKKIDRGILQGECLSPLLFVLRMDPLSRKLNEKYTKVTVQTDTESHFTNHLLFIDDLKLLAKDSSTLSAMTGEAKEFLEVIGLEINKEKSATNDTCCEDTATLLEGVSVYKYLGIIEDTRGIPTRSLFEEEQSKLISRVERLCHTRLNAKNLFSAINQHAISLINYHIGVRRLEPADFSKLDDVVRAVLVKNKIHLRSRCKERLYLPRTKLGRGLNSVELRSGHILLQFLDCLEKSKDISTRRAAILKVENNNKTYLALIKGFLKIKYRLVEEVTKKSLEEAQLAKLYNEIEKRKLHIKLYNARKNELVSVSDSSRWLKRGNIRPRNEAVNVFWGADGMCQHCGKSGKTVDHLATRCKKMLGHDYTRRHNEVVRCLHLLLLNRYKFKSSKRIRSHSVQEILDNEYAEIRVDTRIKTDVSIRNNRPDMFILDKKKNKITLIEVGITSQDSLQIVENEKLRKYDLLANEFGLIYRCSVEIIPYVMTWDGIVTKYHKSHLKRLEIPMNVEAYIQSIVLEKTVETISSPRLNAEESWERASMGTNTPFKKREEIKNGAKNNTSLISEGETTLEEPTININEELDLEEEKTLVKEVEANA</sequence>
<dbReference type="SUPFAM" id="SSF56672">
    <property type="entry name" value="DNA/RNA polymerases"/>
    <property type="match status" value="1"/>
</dbReference>
<dbReference type="InterPro" id="IPR043502">
    <property type="entry name" value="DNA/RNA_pol_sf"/>
</dbReference>
<dbReference type="InterPro" id="IPR000477">
    <property type="entry name" value="RT_dom"/>
</dbReference>
<name>A0A4Q9LQI4_9MICR</name>
<keyword evidence="3" id="KW-0808">Transferase</keyword>
<reference evidence="3 4" key="1">
    <citation type="submission" date="2017-12" db="EMBL/GenBank/DDBJ databases">
        <authorList>
            <person name="Pombert J.-F."/>
            <person name="Haag K.L."/>
            <person name="Ebert D."/>
        </authorList>
    </citation>
    <scope>NUCLEOTIDE SEQUENCE [LARGE SCALE GENOMIC DNA]</scope>
    <source>
        <strain evidence="3">IL-G-3</strain>
    </source>
</reference>
<dbReference type="PANTHER" id="PTHR35450">
    <property type="entry name" value="REVERSE TRANSCRIPTASE DOMAIN-CONTAINING PROTEIN"/>
    <property type="match status" value="1"/>
</dbReference>
<dbReference type="AlphaFoldDB" id="A0A4Q9LQI4"/>
<evidence type="ECO:0000259" key="2">
    <source>
        <dbReference type="PROSITE" id="PS50878"/>
    </source>
</evidence>
<dbReference type="OrthoDB" id="5514950at2759"/>
<evidence type="ECO:0000313" key="3">
    <source>
        <dbReference type="EMBL" id="TBU10749.1"/>
    </source>
</evidence>
<keyword evidence="3" id="KW-0695">RNA-directed DNA polymerase</keyword>
<comment type="caution">
    <text evidence="3">The sequence shown here is derived from an EMBL/GenBank/DDBJ whole genome shotgun (WGS) entry which is preliminary data.</text>
</comment>
<gene>
    <name evidence="3" type="ORF">CWI38_1570p0010</name>
</gene>
<keyword evidence="3" id="KW-0548">Nucleotidyltransferase</keyword>
<dbReference type="Pfam" id="PF00078">
    <property type="entry name" value="RVT_1"/>
    <property type="match status" value="1"/>
</dbReference>
<dbReference type="GO" id="GO:0003964">
    <property type="term" value="F:RNA-directed DNA polymerase activity"/>
    <property type="evidence" value="ECO:0007669"/>
    <property type="project" value="UniProtKB-KW"/>
</dbReference>